<comment type="caution">
    <text evidence="1">The sequence shown here is derived from an EMBL/GenBank/DDBJ whole genome shotgun (WGS) entry which is preliminary data.</text>
</comment>
<dbReference type="Proteomes" id="UP001138681">
    <property type="component" value="Unassembled WGS sequence"/>
</dbReference>
<evidence type="ECO:0000313" key="2">
    <source>
        <dbReference type="Proteomes" id="UP001138681"/>
    </source>
</evidence>
<dbReference type="Pfam" id="PF12686">
    <property type="entry name" value="DUF3800"/>
    <property type="match status" value="1"/>
</dbReference>
<sequence length="274" mass="31190">MTDVTVFIDEAGDPGVRDGLKHVGSRHEWLCVSAFVVRSCREKDVVGWVKECRNAANSTQSGSLHFHKIAHERRAKVCETLASNRCRTFTVASHKTNMREYVNPKIQKMVKGGTFYNWCLRLLLERVTAWVEHLALREGKSLAPMKVVFAERGHDWDHFFSYVDRLEMQSRTDTLFLKGPGLNHILLNRKHWETEKAEKLAGLQCADVVASAFYQAANASSPSFDPEPAKALNQIVTKRHGIARNVGLTVFPLQHQAKIPEGHRQILEFYGYEF</sequence>
<organism evidence="1 2">
    <name type="scientific">Erythrobacter crassostreae</name>
    <dbReference type="NCBI Taxonomy" id="2828328"/>
    <lineage>
        <taxon>Bacteria</taxon>
        <taxon>Pseudomonadati</taxon>
        <taxon>Pseudomonadota</taxon>
        <taxon>Alphaproteobacteria</taxon>
        <taxon>Sphingomonadales</taxon>
        <taxon>Erythrobacteraceae</taxon>
        <taxon>Erythrobacter/Porphyrobacter group</taxon>
        <taxon>Erythrobacter</taxon>
    </lineage>
</organism>
<proteinExistence type="predicted"/>
<dbReference type="RefSeq" id="WP_218404853.1">
    <property type="nucleotide sequence ID" value="NZ_JAGSPC010000001.1"/>
</dbReference>
<dbReference type="AlphaFoldDB" id="A0A9X1F3K3"/>
<evidence type="ECO:0000313" key="1">
    <source>
        <dbReference type="EMBL" id="MBV7259650.1"/>
    </source>
</evidence>
<reference evidence="1" key="1">
    <citation type="submission" date="2021-04" db="EMBL/GenBank/DDBJ databases">
        <authorList>
            <person name="Pira H."/>
            <person name="Risdian C."/>
            <person name="Wink J."/>
        </authorList>
    </citation>
    <scope>NUCLEOTIDE SEQUENCE</scope>
    <source>
        <strain evidence="1">WH158</strain>
    </source>
</reference>
<name>A0A9X1F3K3_9SPHN</name>
<keyword evidence="2" id="KW-1185">Reference proteome</keyword>
<dbReference type="EMBL" id="JAGSPC010000001">
    <property type="protein sequence ID" value="MBV7259650.1"/>
    <property type="molecule type" value="Genomic_DNA"/>
</dbReference>
<accession>A0A9X1F3K3</accession>
<protein>
    <submittedName>
        <fullName evidence="1">DUF3800 domain-containing protein</fullName>
    </submittedName>
</protein>
<dbReference type="InterPro" id="IPR024524">
    <property type="entry name" value="DUF3800"/>
</dbReference>
<gene>
    <name evidence="1" type="ORF">KCG46_08710</name>
</gene>